<comment type="caution">
    <text evidence="3">The sequence shown here is derived from an EMBL/GenBank/DDBJ whole genome shotgun (WGS) entry which is preliminary data.</text>
</comment>
<feature type="domain" description="Transcriptional regulator DauR-like HTH" evidence="2">
    <location>
        <begin position="136"/>
        <end position="197"/>
    </location>
</feature>
<reference evidence="3 4" key="1">
    <citation type="submission" date="2019-03" db="EMBL/GenBank/DDBJ databases">
        <title>Genomic Encyclopedia of Type Strains, Phase III (KMG-III): the genomes of soil and plant-associated and newly described type strains.</title>
        <authorList>
            <person name="Whitman W."/>
        </authorList>
    </citation>
    <scope>NUCLEOTIDE SEQUENCE [LARGE SCALE GENOMIC DNA]</scope>
    <source>
        <strain evidence="3 4">CECT 8976</strain>
    </source>
</reference>
<feature type="domain" description="YheO-like" evidence="1">
    <location>
        <begin position="5"/>
        <end position="108"/>
    </location>
</feature>
<sequence length="203" mass="22599">MELIQKHQPMADAIAALLYPYAEVVLHDLKSQTVVYVANNFSKRSIGDNSGLDTLGTTEGRDVIGPYTKLNWDGRTLHSISVMLKDHSGAAEGLLCINLDVTVFANARAALDLFLAGTKLEPQPEELFRDDWQERINAYVHTWLQEHQLSLSILAREQKRELVIALHGQGAFRGKSAANYVASILNMGRATVFKYLKESKESS</sequence>
<dbReference type="EMBL" id="SNZP01000015">
    <property type="protein sequence ID" value="TDR73079.1"/>
    <property type="molecule type" value="Genomic_DNA"/>
</dbReference>
<dbReference type="PANTHER" id="PTHR35568">
    <property type="entry name" value="TRANSCRIPTIONAL REGULATOR DAUR"/>
    <property type="match status" value="1"/>
</dbReference>
<dbReference type="RefSeq" id="WP_133683368.1">
    <property type="nucleotide sequence ID" value="NZ_SNZP01000015.1"/>
</dbReference>
<keyword evidence="4" id="KW-1185">Reference proteome</keyword>
<dbReference type="Proteomes" id="UP000295611">
    <property type="component" value="Unassembled WGS sequence"/>
</dbReference>
<organism evidence="3 4">
    <name type="scientific">Paludibacterium purpuratum</name>
    <dbReference type="NCBI Taxonomy" id="1144873"/>
    <lineage>
        <taxon>Bacteria</taxon>
        <taxon>Pseudomonadati</taxon>
        <taxon>Pseudomonadota</taxon>
        <taxon>Betaproteobacteria</taxon>
        <taxon>Neisseriales</taxon>
        <taxon>Chromobacteriaceae</taxon>
        <taxon>Paludibacterium</taxon>
    </lineage>
</organism>
<evidence type="ECO:0000313" key="4">
    <source>
        <dbReference type="Proteomes" id="UP000295611"/>
    </source>
</evidence>
<gene>
    <name evidence="3" type="ORF">DFP86_115111</name>
</gene>
<dbReference type="InterPro" id="IPR039445">
    <property type="entry name" value="DauR-like_HTH"/>
</dbReference>
<name>A0A4R7AYR7_9NEIS</name>
<dbReference type="PANTHER" id="PTHR35568:SF1">
    <property type="entry name" value="TRANSCRIPTIONAL REGULATOR DAUR"/>
    <property type="match status" value="1"/>
</dbReference>
<proteinExistence type="predicted"/>
<evidence type="ECO:0000259" key="1">
    <source>
        <dbReference type="Pfam" id="PF08348"/>
    </source>
</evidence>
<dbReference type="InterPro" id="IPR013559">
    <property type="entry name" value="YheO"/>
</dbReference>
<evidence type="ECO:0000313" key="3">
    <source>
        <dbReference type="EMBL" id="TDR73079.1"/>
    </source>
</evidence>
<dbReference type="InterPro" id="IPR039446">
    <property type="entry name" value="DauR-like"/>
</dbReference>
<dbReference type="OrthoDB" id="9796595at2"/>
<dbReference type="AlphaFoldDB" id="A0A4R7AYR7"/>
<dbReference type="Pfam" id="PF08348">
    <property type="entry name" value="PAS_6"/>
    <property type="match status" value="1"/>
</dbReference>
<protein>
    <submittedName>
        <fullName evidence="3">Putative transcriptional regulator YheO</fullName>
    </submittedName>
</protein>
<accession>A0A4R7AYR7</accession>
<dbReference type="Pfam" id="PF13309">
    <property type="entry name" value="HTH_22"/>
    <property type="match status" value="1"/>
</dbReference>
<evidence type="ECO:0000259" key="2">
    <source>
        <dbReference type="Pfam" id="PF13309"/>
    </source>
</evidence>